<proteinExistence type="predicted"/>
<evidence type="ECO:0000313" key="2">
    <source>
        <dbReference type="Proteomes" id="UP000181976"/>
    </source>
</evidence>
<dbReference type="RefSeq" id="WP_010528547.1">
    <property type="nucleotide sequence ID" value="NZ_AFSL01000088.1"/>
</dbReference>
<evidence type="ECO:0000313" key="1">
    <source>
        <dbReference type="EMBL" id="SFE91547.1"/>
    </source>
</evidence>
<dbReference type="InParanoid" id="A0A1I2EFX3"/>
<dbReference type="AlphaFoldDB" id="A0A1I2EFX3"/>
<reference evidence="1 2" key="1">
    <citation type="submission" date="2016-10" db="EMBL/GenBank/DDBJ databases">
        <authorList>
            <person name="de Groot N.N."/>
        </authorList>
    </citation>
    <scope>NUCLEOTIDE SEQUENCE [LARGE SCALE GENOMIC DNA]</scope>
    <source>
        <strain evidence="1 2">DSM 19012</strain>
    </source>
</reference>
<accession>A0A1I2EFX3</accession>
<dbReference type="Proteomes" id="UP000181976">
    <property type="component" value="Unassembled WGS sequence"/>
</dbReference>
<name>A0A1I2EFX3_9BACT</name>
<dbReference type="EMBL" id="FONA01000022">
    <property type="protein sequence ID" value="SFE91547.1"/>
    <property type="molecule type" value="Genomic_DNA"/>
</dbReference>
<protein>
    <submittedName>
        <fullName evidence="1">Uncharacterized protein</fullName>
    </submittedName>
</protein>
<organism evidence="1 2">
    <name type="scientific">Thermophagus xiamenensis</name>
    <dbReference type="NCBI Taxonomy" id="385682"/>
    <lineage>
        <taxon>Bacteria</taxon>
        <taxon>Pseudomonadati</taxon>
        <taxon>Bacteroidota</taxon>
        <taxon>Bacteroidia</taxon>
        <taxon>Marinilabiliales</taxon>
        <taxon>Marinilabiliaceae</taxon>
        <taxon>Thermophagus</taxon>
    </lineage>
</organism>
<keyword evidence="2" id="KW-1185">Reference proteome</keyword>
<dbReference type="STRING" id="385682.SAMN05444380_12260"/>
<gene>
    <name evidence="1" type="ORF">SAMN05444380_12260</name>
</gene>
<sequence>MKHISILIPRGDYSVVNIMGGVDNYWLQPATGTKCKAVRIYFALIWLDFLRLTGGSEGSGKKIRELR</sequence>